<dbReference type="SUPFAM" id="SSF58104">
    <property type="entry name" value="Methyl-accepting chemotaxis protein (MCP) signaling domain"/>
    <property type="match status" value="1"/>
</dbReference>
<dbReference type="InterPro" id="IPR004089">
    <property type="entry name" value="MCPsignal_dom"/>
</dbReference>
<dbReference type="AlphaFoldDB" id="A0A0M0LBU5"/>
<dbReference type="PANTHER" id="PTHR32089:SF118">
    <property type="entry name" value="HEME-BASED AEROTACTIC TRANSDUCER HEMAT"/>
    <property type="match status" value="1"/>
</dbReference>
<keyword evidence="5" id="KW-1185">Reference proteome</keyword>
<dbReference type="EMBL" id="LILB01000007">
    <property type="protein sequence ID" value="KOO48476.1"/>
    <property type="molecule type" value="Genomic_DNA"/>
</dbReference>
<dbReference type="Gene3D" id="1.10.287.950">
    <property type="entry name" value="Methyl-accepting chemotaxis protein"/>
    <property type="match status" value="1"/>
</dbReference>
<evidence type="ECO:0000259" key="3">
    <source>
        <dbReference type="PROSITE" id="PS50111"/>
    </source>
</evidence>
<dbReference type="InterPro" id="IPR012292">
    <property type="entry name" value="Globin/Proto"/>
</dbReference>
<dbReference type="STRING" id="263475.AMD00_18455"/>
<feature type="domain" description="Methyl-accepting transducer" evidence="3">
    <location>
        <begin position="198"/>
        <end position="424"/>
    </location>
</feature>
<organism evidence="4 5">
    <name type="scientific">Viridibacillus arvi</name>
    <dbReference type="NCBI Taxonomy" id="263475"/>
    <lineage>
        <taxon>Bacteria</taxon>
        <taxon>Bacillati</taxon>
        <taxon>Bacillota</taxon>
        <taxon>Bacilli</taxon>
        <taxon>Bacillales</taxon>
        <taxon>Caryophanaceae</taxon>
        <taxon>Viridibacillus</taxon>
    </lineage>
</organism>
<dbReference type="RefSeq" id="WP_053418582.1">
    <property type="nucleotide sequence ID" value="NZ_JBCMHV010000016.1"/>
</dbReference>
<dbReference type="InterPro" id="IPR039379">
    <property type="entry name" value="Protoglobin_sensor_dom"/>
</dbReference>
<evidence type="ECO:0000313" key="5">
    <source>
        <dbReference type="Proteomes" id="UP000036867"/>
    </source>
</evidence>
<dbReference type="Proteomes" id="UP000036867">
    <property type="component" value="Unassembled WGS sequence"/>
</dbReference>
<dbReference type="GO" id="GO:0016020">
    <property type="term" value="C:membrane"/>
    <property type="evidence" value="ECO:0007669"/>
    <property type="project" value="InterPro"/>
</dbReference>
<dbReference type="InterPro" id="IPR009050">
    <property type="entry name" value="Globin-like_sf"/>
</dbReference>
<keyword evidence="1 2" id="KW-0807">Transducer</keyword>
<name>A0A0M0LBU5_9BACL</name>
<dbReference type="GO" id="GO:0019825">
    <property type="term" value="F:oxygen binding"/>
    <property type="evidence" value="ECO:0007669"/>
    <property type="project" value="InterPro"/>
</dbReference>
<dbReference type="Gene3D" id="1.10.490.10">
    <property type="entry name" value="Globins"/>
    <property type="match status" value="1"/>
</dbReference>
<proteinExistence type="predicted"/>
<dbReference type="OrthoDB" id="266313at2"/>
<evidence type="ECO:0000256" key="1">
    <source>
        <dbReference type="ARBA" id="ARBA00023224"/>
    </source>
</evidence>
<reference evidence="5" key="1">
    <citation type="submission" date="2015-08" db="EMBL/GenBank/DDBJ databases">
        <title>Fjat-10028 dsm 16317.</title>
        <authorList>
            <person name="Liu B."/>
            <person name="Wang J."/>
            <person name="Zhu Y."/>
            <person name="Liu G."/>
            <person name="Chen Q."/>
            <person name="Chen Z."/>
            <person name="Lan J."/>
            <person name="Che J."/>
            <person name="Ge C."/>
            <person name="Shi H."/>
            <person name="Pan Z."/>
            <person name="Liu X."/>
        </authorList>
    </citation>
    <scope>NUCLEOTIDE SEQUENCE [LARGE SCALE GENOMIC DNA]</scope>
    <source>
        <strain evidence="5">DSM 16317</strain>
    </source>
</reference>
<dbReference type="Pfam" id="PF00015">
    <property type="entry name" value="MCPsignal"/>
    <property type="match status" value="1"/>
</dbReference>
<gene>
    <name evidence="4" type="ORF">AMD00_18455</name>
</gene>
<dbReference type="Pfam" id="PF11563">
    <property type="entry name" value="Protoglobin"/>
    <property type="match status" value="1"/>
</dbReference>
<dbReference type="PROSITE" id="PS50111">
    <property type="entry name" value="CHEMOTAXIS_TRANSDUC_2"/>
    <property type="match status" value="1"/>
</dbReference>
<dbReference type="GO" id="GO:0007165">
    <property type="term" value="P:signal transduction"/>
    <property type="evidence" value="ECO:0007669"/>
    <property type="project" value="UniProtKB-KW"/>
</dbReference>
<dbReference type="SUPFAM" id="SSF46458">
    <property type="entry name" value="Globin-like"/>
    <property type="match status" value="1"/>
</dbReference>
<accession>A0A0M0LBU5</accession>
<dbReference type="PANTHER" id="PTHR32089">
    <property type="entry name" value="METHYL-ACCEPTING CHEMOTAXIS PROTEIN MCPB"/>
    <property type="match status" value="1"/>
</dbReference>
<evidence type="ECO:0000256" key="2">
    <source>
        <dbReference type="PROSITE-ProRule" id="PRU00284"/>
    </source>
</evidence>
<protein>
    <submittedName>
        <fullName evidence="4">Heme transporter CcmD</fullName>
    </submittedName>
</protein>
<evidence type="ECO:0000313" key="4">
    <source>
        <dbReference type="EMBL" id="KOO48476.1"/>
    </source>
</evidence>
<comment type="caution">
    <text evidence="4">The sequence shown here is derived from an EMBL/GenBank/DDBJ whole genome shotgun (WGS) entry which is preliminary data.</text>
</comment>
<sequence length="431" mass="48464">MRRTRKEKEPYFQTEHYMNQVTLNVTRHHDIQKQFQLLDLTKQDLAILKQLQPLTQDLINEMVEKFYEAISQSDALMGIIQKHSEINKLKVTLTRHLSEMFECNINDDYIKQRKVIAQVHVRIGLQSKWYINSFQSLTTSFIHFVNSLELSARESTLAISAFSKLINLEQQLVIEAYENEQDRIRENSDEKQQKVVVSVQSTAQELSAISQETTASLQSLASQSDDIAQSTQQGLMFVTSTQEKSDSGRELLDAQTKLMNKMSSSVTLLDETMNRLRISSNEITQIVRLVTDIADQTNLLALNASIEAARAGEHGKGFAVVADEVRKLAEETKSAVRNVSLLIKDTENNIENMSSSVKDVDVQISKGVDMQNTLSQSFNIIAEAVAGIKEKNENTTKDITSISHLLEDLSQGAAQVSASSDHLIEITSQLN</sequence>
<dbReference type="InterPro" id="IPR044398">
    <property type="entry name" value="Globin-sensor_dom"/>
</dbReference>
<dbReference type="SMART" id="SM00283">
    <property type="entry name" value="MA"/>
    <property type="match status" value="1"/>
</dbReference>
<dbReference type="PATRIC" id="fig|263475.3.peg.2532"/>
<dbReference type="CDD" id="cd01068">
    <property type="entry name" value="globin_sensor"/>
    <property type="match status" value="1"/>
</dbReference>
<dbReference type="GO" id="GO:0020037">
    <property type="term" value="F:heme binding"/>
    <property type="evidence" value="ECO:0007669"/>
    <property type="project" value="InterPro"/>
</dbReference>